<proteinExistence type="predicted"/>
<dbReference type="Proteomes" id="UP000028549">
    <property type="component" value="Unassembled WGS sequence"/>
</dbReference>
<protein>
    <recommendedName>
        <fullName evidence="4">ABC transporter permease</fullName>
    </recommendedName>
</protein>
<dbReference type="AlphaFoldDB" id="A0A084H0X6"/>
<dbReference type="STRING" id="246786.GS18_0208060"/>
<evidence type="ECO:0000313" key="3">
    <source>
        <dbReference type="Proteomes" id="UP000028549"/>
    </source>
</evidence>
<dbReference type="OrthoDB" id="8582979at2"/>
<feature type="transmembrane region" description="Helical" evidence="1">
    <location>
        <begin position="181"/>
        <end position="199"/>
    </location>
</feature>
<keyword evidence="1" id="KW-1133">Transmembrane helix</keyword>
<dbReference type="PANTHER" id="PTHR36832">
    <property type="entry name" value="SLR1174 PROTEIN-RELATED"/>
    <property type="match status" value="1"/>
</dbReference>
<gene>
    <name evidence="2" type="ORF">GS18_0208060</name>
</gene>
<feature type="transmembrane region" description="Helical" evidence="1">
    <location>
        <begin position="53"/>
        <end position="72"/>
    </location>
</feature>
<name>A0A084H0X6_METID</name>
<feature type="transmembrane region" description="Helical" evidence="1">
    <location>
        <begin position="20"/>
        <end position="41"/>
    </location>
</feature>
<accession>A0A084H0X6</accession>
<feature type="transmembrane region" description="Helical" evidence="1">
    <location>
        <begin position="228"/>
        <end position="250"/>
    </location>
</feature>
<dbReference type="EMBL" id="JNVC02000003">
    <property type="protein sequence ID" value="KEZ53238.1"/>
    <property type="molecule type" value="Genomic_DNA"/>
</dbReference>
<dbReference type="RefSeq" id="WP_029280741.1">
    <property type="nucleotide sequence ID" value="NZ_CANLZQ010000004.1"/>
</dbReference>
<keyword evidence="3" id="KW-1185">Reference proteome</keyword>
<evidence type="ECO:0000256" key="1">
    <source>
        <dbReference type="SAM" id="Phobius"/>
    </source>
</evidence>
<comment type="caution">
    <text evidence="2">The sequence shown here is derived from an EMBL/GenBank/DDBJ whole genome shotgun (WGS) entry which is preliminary data.</text>
</comment>
<keyword evidence="1" id="KW-0812">Transmembrane</keyword>
<evidence type="ECO:0008006" key="4">
    <source>
        <dbReference type="Google" id="ProtNLM"/>
    </source>
</evidence>
<dbReference type="PANTHER" id="PTHR36832:SF1">
    <property type="entry name" value="SLR1174 PROTEIN"/>
    <property type="match status" value="1"/>
</dbReference>
<keyword evidence="1" id="KW-0472">Membrane</keyword>
<evidence type="ECO:0000313" key="2">
    <source>
        <dbReference type="EMBL" id="KEZ53238.1"/>
    </source>
</evidence>
<organism evidence="2 3">
    <name type="scientific">Metabacillus indicus</name>
    <name type="common">Bacillus indicus</name>
    <dbReference type="NCBI Taxonomy" id="246786"/>
    <lineage>
        <taxon>Bacteria</taxon>
        <taxon>Bacillati</taxon>
        <taxon>Bacillota</taxon>
        <taxon>Bacilli</taxon>
        <taxon>Bacillales</taxon>
        <taxon>Bacillaceae</taxon>
        <taxon>Metabacillus</taxon>
    </lineage>
</organism>
<reference evidence="2 3" key="1">
    <citation type="journal article" date="2005" name="Int. J. Syst. Evol. Microbiol.">
        <title>Bacillus cibi sp. nov., isolated from jeotgal, a traditional Korean fermented seafood.</title>
        <authorList>
            <person name="Yoon J.H."/>
            <person name="Lee C.H."/>
            <person name="Oh T.K."/>
        </authorList>
    </citation>
    <scope>NUCLEOTIDE SEQUENCE [LARGE SCALE GENOMIC DNA]</scope>
    <source>
        <strain evidence="2 3">DSM 16189</strain>
    </source>
</reference>
<feature type="transmembrane region" description="Helical" evidence="1">
    <location>
        <begin position="114"/>
        <end position="133"/>
    </location>
</feature>
<feature type="transmembrane region" description="Helical" evidence="1">
    <location>
        <begin position="140"/>
        <end position="169"/>
    </location>
</feature>
<sequence length="262" mass="29519">MTKYLMFAKSQMQINTAYSAWYWAGTASSIMRLMIMFYFWHAVYDGKDTIQNLTLQDMLTYIVVAMFIQGYVSGVGNELAHDIRDGNIAIELMRPYDVIFKLIFMDFGGKITHFFRETLPLMVIAFVFIDLSLPGSAEAALLFLISAALGVWIGTFFDLMIGIIAFWTVNVWGLRVLKEGVITFFSGALVPITLFPGWLETLSSYLPFQAMVFTPVSIYTGILEGSDAYIAVLIQLGWCLGMFLIMKLIWSQAIKKVTIFGG</sequence>
<dbReference type="Pfam" id="PF06182">
    <property type="entry name" value="ABC2_membrane_6"/>
    <property type="match status" value="1"/>
</dbReference>
<dbReference type="InterPro" id="IPR010390">
    <property type="entry name" value="ABC-2_transporter-like"/>
</dbReference>